<evidence type="ECO:0000313" key="2">
    <source>
        <dbReference type="EMBL" id="AVZ70920.1"/>
    </source>
</evidence>
<keyword evidence="1" id="KW-0472">Membrane</keyword>
<keyword evidence="3" id="KW-1185">Reference proteome</keyword>
<dbReference type="KEGG" id="slk:SLUN_00175"/>
<keyword evidence="1" id="KW-0812">Transmembrane</keyword>
<reference evidence="2 3" key="1">
    <citation type="submission" date="2018-01" db="EMBL/GenBank/DDBJ databases">
        <title>Complete genome sequence of Streptomyces lunaelactis MM109T, a Ferroverdin A producer isolated from cave moonmilk deposits.</title>
        <authorList>
            <person name="Naome A."/>
            <person name="Martinet L."/>
            <person name="Maciejewska M."/>
            <person name="Anderssen S."/>
            <person name="Adam D."/>
            <person name="Tenconi E."/>
            <person name="Deflandre B."/>
            <person name="Arguelles-Arias A."/>
            <person name="Calusinska M."/>
            <person name="Copieters W."/>
            <person name="Karim L."/>
            <person name="Hanikenne M."/>
            <person name="Baurain D."/>
            <person name="van Wezel G."/>
            <person name="Smargiasso N."/>
            <person name="de Pauw E."/>
            <person name="Delfosse P."/>
            <person name="Rigali S."/>
        </authorList>
    </citation>
    <scope>NUCLEOTIDE SEQUENCE [LARGE SCALE GENOMIC DNA]</scope>
    <source>
        <strain evidence="2 3">MM109</strain>
    </source>
</reference>
<dbReference type="AlphaFoldDB" id="A0A2R4SVM7"/>
<dbReference type="RefSeq" id="WP_108146615.1">
    <property type="nucleotide sequence ID" value="NZ_CP026304.1"/>
</dbReference>
<protein>
    <submittedName>
        <fullName evidence="2">Uncharacterized protein</fullName>
    </submittedName>
</protein>
<dbReference type="EMBL" id="CP026304">
    <property type="protein sequence ID" value="AVZ70920.1"/>
    <property type="molecule type" value="Genomic_DNA"/>
</dbReference>
<dbReference type="GeneID" id="55653717"/>
<accession>A0A2R4SVM7</accession>
<keyword evidence="1" id="KW-1133">Transmembrane helix</keyword>
<sequence>MNLTSPYAPGLTNPRSSGRTLRRLAVLMLAAVVVIAFWLIGDALAARTTNEDPCDLVIGAAREYCHSPTPAASAPGTADGAGGAR</sequence>
<feature type="transmembrane region" description="Helical" evidence="1">
    <location>
        <begin position="20"/>
        <end position="40"/>
    </location>
</feature>
<gene>
    <name evidence="2" type="ORF">SLUN_00175</name>
</gene>
<organism evidence="2 3">
    <name type="scientific">Streptomyces lunaelactis</name>
    <dbReference type="NCBI Taxonomy" id="1535768"/>
    <lineage>
        <taxon>Bacteria</taxon>
        <taxon>Bacillati</taxon>
        <taxon>Actinomycetota</taxon>
        <taxon>Actinomycetes</taxon>
        <taxon>Kitasatosporales</taxon>
        <taxon>Streptomycetaceae</taxon>
        <taxon>Streptomyces</taxon>
    </lineage>
</organism>
<dbReference type="Proteomes" id="UP000244201">
    <property type="component" value="Chromosome"/>
</dbReference>
<evidence type="ECO:0000256" key="1">
    <source>
        <dbReference type="SAM" id="Phobius"/>
    </source>
</evidence>
<name>A0A2R4SVM7_9ACTN</name>
<proteinExistence type="predicted"/>
<evidence type="ECO:0000313" key="3">
    <source>
        <dbReference type="Proteomes" id="UP000244201"/>
    </source>
</evidence>